<dbReference type="Pfam" id="PF17177">
    <property type="entry name" value="PPR_long"/>
    <property type="match status" value="1"/>
</dbReference>
<feature type="repeat" description="PPR" evidence="2">
    <location>
        <begin position="185"/>
        <end position="215"/>
    </location>
</feature>
<dbReference type="Gramene" id="EME30969">
    <property type="protein sequence ID" value="EME30969"/>
    <property type="gene ID" value="Gasu_17330"/>
</dbReference>
<dbReference type="GeneID" id="17089660"/>
<sequence>MYSRLTAWLGRQQWLSRKAYLGQKRKVNLSAILQPLTVSHSSLNLKEERALQQIIEPKRVSPHLLRKIVMDIYLHGKNPSERILFAAIGVATRWRLMQELSLYYELSRNVGLRPGPPFYASCITVCACRRDLNTALRLFHEVKQESIEPDLKLYNALIFASAAVGDAEKVKEFVALLQSDGLQLDETTYALLMECCRLRGEYEEALKIFESMVVSPNYKAFNVAFSVCNEMNNYELAMKYFESFERHNLYSSELSHSSLIEVCLKNERFDEAMGFFDLSHRKRHYVMESTYGIALLSLLQCPNRRYSDVARILKRKPAYRCIPLVYYKDIIDLTSHCPDVKLRSKIIECYKQDVAHLQEIDRYVKELTEMGSVGPRMFAIQYKGYKPNGICSQRTKKSGCILFLEEHVRSSTESNLFLRSSLQGKFA</sequence>
<keyword evidence="5" id="KW-1185">Reference proteome</keyword>
<dbReference type="SUPFAM" id="SSF48452">
    <property type="entry name" value="TPR-like"/>
    <property type="match status" value="1"/>
</dbReference>
<dbReference type="STRING" id="130081.M2Y540"/>
<dbReference type="RefSeq" id="XP_005707489.1">
    <property type="nucleotide sequence ID" value="XM_005707432.1"/>
</dbReference>
<proteinExistence type="predicted"/>
<dbReference type="OrthoDB" id="5167at2759"/>
<protein>
    <submittedName>
        <fullName evidence="4">Pentatricopeptide (PPR) repeat-containing protein isoform 2</fullName>
    </submittedName>
</protein>
<keyword evidence="1" id="KW-0677">Repeat</keyword>
<evidence type="ECO:0000256" key="2">
    <source>
        <dbReference type="PROSITE-ProRule" id="PRU00708"/>
    </source>
</evidence>
<evidence type="ECO:0000313" key="4">
    <source>
        <dbReference type="EMBL" id="EME30969.1"/>
    </source>
</evidence>
<feature type="domain" description="PROP1-like PPR" evidence="3">
    <location>
        <begin position="108"/>
        <end position="211"/>
    </location>
</feature>
<dbReference type="NCBIfam" id="TIGR00756">
    <property type="entry name" value="PPR"/>
    <property type="match status" value="2"/>
</dbReference>
<dbReference type="eggNOG" id="KOG4197">
    <property type="taxonomic scope" value="Eukaryota"/>
</dbReference>
<dbReference type="InterPro" id="IPR011990">
    <property type="entry name" value="TPR-like_helical_dom_sf"/>
</dbReference>
<dbReference type="InterPro" id="IPR033443">
    <property type="entry name" value="PROP1-like_PPR_dom"/>
</dbReference>
<dbReference type="PANTHER" id="PTHR47447:SF17">
    <property type="entry name" value="OS12G0638900 PROTEIN"/>
    <property type="match status" value="1"/>
</dbReference>
<dbReference type="Proteomes" id="UP000030680">
    <property type="component" value="Unassembled WGS sequence"/>
</dbReference>
<evidence type="ECO:0000313" key="5">
    <source>
        <dbReference type="Proteomes" id="UP000030680"/>
    </source>
</evidence>
<dbReference type="PANTHER" id="PTHR47447">
    <property type="entry name" value="OS03G0856100 PROTEIN"/>
    <property type="match status" value="1"/>
</dbReference>
<dbReference type="EMBL" id="KB454495">
    <property type="protein sequence ID" value="EME30969.1"/>
    <property type="molecule type" value="Genomic_DNA"/>
</dbReference>
<evidence type="ECO:0000256" key="1">
    <source>
        <dbReference type="ARBA" id="ARBA00022737"/>
    </source>
</evidence>
<reference evidence="5" key="1">
    <citation type="journal article" date="2013" name="Science">
        <title>Gene transfer from bacteria and archaea facilitated evolution of an extremophilic eukaryote.</title>
        <authorList>
            <person name="Schonknecht G."/>
            <person name="Chen W.H."/>
            <person name="Ternes C.M."/>
            <person name="Barbier G.G."/>
            <person name="Shrestha R.P."/>
            <person name="Stanke M."/>
            <person name="Brautigam A."/>
            <person name="Baker B.J."/>
            <person name="Banfield J.F."/>
            <person name="Garavito R.M."/>
            <person name="Carr K."/>
            <person name="Wilkerson C."/>
            <person name="Rensing S.A."/>
            <person name="Gagneul D."/>
            <person name="Dickenson N.E."/>
            <person name="Oesterhelt C."/>
            <person name="Lercher M.J."/>
            <person name="Weber A.P."/>
        </authorList>
    </citation>
    <scope>NUCLEOTIDE SEQUENCE [LARGE SCALE GENOMIC DNA]</scope>
    <source>
        <strain evidence="5">074W</strain>
    </source>
</reference>
<dbReference type="PROSITE" id="PS51375">
    <property type="entry name" value="PPR"/>
    <property type="match status" value="1"/>
</dbReference>
<organism evidence="4 5">
    <name type="scientific">Galdieria sulphuraria</name>
    <name type="common">Red alga</name>
    <dbReference type="NCBI Taxonomy" id="130081"/>
    <lineage>
        <taxon>Eukaryota</taxon>
        <taxon>Rhodophyta</taxon>
        <taxon>Bangiophyceae</taxon>
        <taxon>Galdieriales</taxon>
        <taxon>Galdieriaceae</taxon>
        <taxon>Galdieria</taxon>
    </lineage>
</organism>
<dbReference type="AlphaFoldDB" id="M2Y540"/>
<dbReference type="InterPro" id="IPR002885">
    <property type="entry name" value="PPR_rpt"/>
</dbReference>
<accession>M2Y540</accession>
<dbReference type="Pfam" id="PF01535">
    <property type="entry name" value="PPR"/>
    <property type="match status" value="1"/>
</dbReference>
<dbReference type="Gene3D" id="1.25.40.10">
    <property type="entry name" value="Tetratricopeptide repeat domain"/>
    <property type="match status" value="2"/>
</dbReference>
<evidence type="ECO:0000259" key="3">
    <source>
        <dbReference type="Pfam" id="PF17177"/>
    </source>
</evidence>
<name>M2Y540_GALSU</name>
<gene>
    <name evidence="4" type="ORF">Gasu_17330</name>
</gene>